<dbReference type="PANTHER" id="PTHR43046">
    <property type="entry name" value="GDP-MANNOSE MANNOSYL HYDROLASE"/>
    <property type="match status" value="1"/>
</dbReference>
<evidence type="ECO:0000256" key="2">
    <source>
        <dbReference type="ARBA" id="ARBA00022801"/>
    </source>
</evidence>
<dbReference type="InterPro" id="IPR015797">
    <property type="entry name" value="NUDIX_hydrolase-like_dom_sf"/>
</dbReference>
<reference evidence="5" key="1">
    <citation type="submission" date="2020-05" db="EMBL/GenBank/DDBJ databases">
        <authorList>
            <person name="Chiriac C."/>
            <person name="Salcher M."/>
            <person name="Ghai R."/>
            <person name="Kavagutti S V."/>
        </authorList>
    </citation>
    <scope>NUCLEOTIDE SEQUENCE</scope>
</reference>
<protein>
    <submittedName>
        <fullName evidence="5">Unannotated protein</fullName>
    </submittedName>
</protein>
<proteinExistence type="predicted"/>
<evidence type="ECO:0000313" key="5">
    <source>
        <dbReference type="EMBL" id="CAB4578515.1"/>
    </source>
</evidence>
<dbReference type="Gene3D" id="3.90.79.10">
    <property type="entry name" value="Nucleoside Triphosphate Pyrophosphohydrolase"/>
    <property type="match status" value="1"/>
</dbReference>
<sequence length="182" mass="20112">MDDPVAVNADDPNADDPTAGLRIREAARALIVDPDQRVLLVRFEFPVGTRWALPGGGLEAGETPEAALRRELVEEVGLHDADIGPHIWTRLHVIPFLDGRWDGQREQIHLVRAGRFEPTPVLTPEELQREYVFGLRWWHLHEIAEAAAAAGDTRLFAPQALATHLAEVLAGRVPNQPVDVGI</sequence>
<name>A0A6J6ESX4_9ZZZZ</name>
<dbReference type="InterPro" id="IPR020084">
    <property type="entry name" value="NUDIX_hydrolase_CS"/>
</dbReference>
<dbReference type="PROSITE" id="PS51462">
    <property type="entry name" value="NUDIX"/>
    <property type="match status" value="1"/>
</dbReference>
<dbReference type="AlphaFoldDB" id="A0A6J6ESX4"/>
<dbReference type="InterPro" id="IPR000086">
    <property type="entry name" value="NUDIX_hydrolase_dom"/>
</dbReference>
<feature type="domain" description="Nudix hydrolase" evidence="4">
    <location>
        <begin position="22"/>
        <end position="161"/>
    </location>
</feature>
<dbReference type="PANTHER" id="PTHR43046:SF12">
    <property type="entry name" value="GDP-MANNOSE MANNOSYL HYDROLASE"/>
    <property type="match status" value="1"/>
</dbReference>
<keyword evidence="2" id="KW-0378">Hydrolase</keyword>
<dbReference type="PRINTS" id="PR00502">
    <property type="entry name" value="NUDIXFAMILY"/>
</dbReference>
<dbReference type="GO" id="GO:0016787">
    <property type="term" value="F:hydrolase activity"/>
    <property type="evidence" value="ECO:0007669"/>
    <property type="project" value="UniProtKB-KW"/>
</dbReference>
<evidence type="ECO:0000259" key="4">
    <source>
        <dbReference type="PROSITE" id="PS51462"/>
    </source>
</evidence>
<keyword evidence="3" id="KW-0460">Magnesium</keyword>
<dbReference type="InterPro" id="IPR020476">
    <property type="entry name" value="Nudix_hydrolase"/>
</dbReference>
<dbReference type="SUPFAM" id="SSF55811">
    <property type="entry name" value="Nudix"/>
    <property type="match status" value="1"/>
</dbReference>
<organism evidence="5">
    <name type="scientific">freshwater metagenome</name>
    <dbReference type="NCBI Taxonomy" id="449393"/>
    <lineage>
        <taxon>unclassified sequences</taxon>
        <taxon>metagenomes</taxon>
        <taxon>ecological metagenomes</taxon>
    </lineage>
</organism>
<accession>A0A6J6ESX4</accession>
<evidence type="ECO:0000256" key="1">
    <source>
        <dbReference type="ARBA" id="ARBA00001946"/>
    </source>
</evidence>
<comment type="cofactor">
    <cofactor evidence="1">
        <name>Mg(2+)</name>
        <dbReference type="ChEBI" id="CHEBI:18420"/>
    </cofactor>
</comment>
<dbReference type="EMBL" id="CAEZSR010000136">
    <property type="protein sequence ID" value="CAB4578515.1"/>
    <property type="molecule type" value="Genomic_DNA"/>
</dbReference>
<dbReference type="PROSITE" id="PS00893">
    <property type="entry name" value="NUDIX_BOX"/>
    <property type="match status" value="1"/>
</dbReference>
<evidence type="ECO:0000256" key="3">
    <source>
        <dbReference type="ARBA" id="ARBA00022842"/>
    </source>
</evidence>
<gene>
    <name evidence="5" type="ORF">UFOPK1493_02888</name>
</gene>
<dbReference type="Pfam" id="PF00293">
    <property type="entry name" value="NUDIX"/>
    <property type="match status" value="1"/>
</dbReference>